<dbReference type="RefSeq" id="WP_056080856.1">
    <property type="nucleotide sequence ID" value="NZ_JACYFS010000001.1"/>
</dbReference>
<evidence type="ECO:0000256" key="1">
    <source>
        <dbReference type="SAM" id="SignalP"/>
    </source>
</evidence>
<name>A0ABR8Z9K2_9FLAO</name>
<sequence>MKRYTLLAVILMCTSSFTFAQSSVFGSITEAKSKIESTVPVVIEYLKKTSEKEGDQTILTNGTEALRKEYNEVSQEFDLYKGNLASCIVNKKKKVATKCLNYHTQYFRSTLTKYDNFVSYLTKKNGFLGVDDEDVKMDLKPTEIATTIDKDFTSAAGATANMKGVEKTRYFENLKADDLKLKPFNSLVN</sequence>
<feature type="chain" id="PRO_5046736661" evidence="1">
    <location>
        <begin position="21"/>
        <end position="189"/>
    </location>
</feature>
<reference evidence="2 3" key="1">
    <citation type="submission" date="2020-09" db="EMBL/GenBank/DDBJ databases">
        <title>Genome seq and assembly of Chryseobacterium sp.</title>
        <authorList>
            <person name="Chhetri G."/>
        </authorList>
    </citation>
    <scope>NUCLEOTIDE SEQUENCE [LARGE SCALE GENOMIC DNA]</scope>
    <source>
        <strain evidence="2 3">GCR10</strain>
    </source>
</reference>
<comment type="caution">
    <text evidence="2">The sequence shown here is derived from an EMBL/GenBank/DDBJ whole genome shotgun (WGS) entry which is preliminary data.</text>
</comment>
<keyword evidence="1" id="KW-0732">Signal</keyword>
<organism evidence="2 3">
    <name type="scientific">Chryseobacterium caseinilyticum</name>
    <dbReference type="NCBI Taxonomy" id="2771428"/>
    <lineage>
        <taxon>Bacteria</taxon>
        <taxon>Pseudomonadati</taxon>
        <taxon>Bacteroidota</taxon>
        <taxon>Flavobacteriia</taxon>
        <taxon>Flavobacteriales</taxon>
        <taxon>Weeksellaceae</taxon>
        <taxon>Chryseobacterium group</taxon>
        <taxon>Chryseobacterium</taxon>
    </lineage>
</organism>
<feature type="signal peptide" evidence="1">
    <location>
        <begin position="1"/>
        <end position="20"/>
    </location>
</feature>
<keyword evidence="3" id="KW-1185">Reference proteome</keyword>
<gene>
    <name evidence="2" type="ORF">IC610_05760</name>
</gene>
<evidence type="ECO:0000313" key="2">
    <source>
        <dbReference type="EMBL" id="MBD8081931.1"/>
    </source>
</evidence>
<dbReference type="EMBL" id="JACYFS010000001">
    <property type="protein sequence ID" value="MBD8081931.1"/>
    <property type="molecule type" value="Genomic_DNA"/>
</dbReference>
<dbReference type="Proteomes" id="UP000637299">
    <property type="component" value="Unassembled WGS sequence"/>
</dbReference>
<proteinExistence type="predicted"/>
<accession>A0ABR8Z9K2</accession>
<protein>
    <submittedName>
        <fullName evidence="2">Uncharacterized protein</fullName>
    </submittedName>
</protein>
<evidence type="ECO:0000313" key="3">
    <source>
        <dbReference type="Proteomes" id="UP000637299"/>
    </source>
</evidence>